<organism evidence="2">
    <name type="scientific">Salix viminalis</name>
    <name type="common">Common osier</name>
    <name type="synonym">Basket willow</name>
    <dbReference type="NCBI Taxonomy" id="40686"/>
    <lineage>
        <taxon>Eukaryota</taxon>
        <taxon>Viridiplantae</taxon>
        <taxon>Streptophyta</taxon>
        <taxon>Embryophyta</taxon>
        <taxon>Tracheophyta</taxon>
        <taxon>Spermatophyta</taxon>
        <taxon>Magnoliopsida</taxon>
        <taxon>eudicotyledons</taxon>
        <taxon>Gunneridae</taxon>
        <taxon>Pentapetalae</taxon>
        <taxon>rosids</taxon>
        <taxon>fabids</taxon>
        <taxon>Malpighiales</taxon>
        <taxon>Salicaceae</taxon>
        <taxon>Saliceae</taxon>
        <taxon>Salix</taxon>
    </lineage>
</organism>
<feature type="chain" id="PRO_5026866069" description="Aminotransferase-like plant mobile domain-containing protein" evidence="1">
    <location>
        <begin position="17"/>
        <end position="83"/>
    </location>
</feature>
<protein>
    <recommendedName>
        <fullName evidence="3">Aminotransferase-like plant mobile domain-containing protein</fullName>
    </recommendedName>
</protein>
<evidence type="ECO:0008006" key="3">
    <source>
        <dbReference type="Google" id="ProtNLM"/>
    </source>
</evidence>
<dbReference type="AlphaFoldDB" id="A0A6N2KLE5"/>
<accession>A0A6N2KLE5</accession>
<reference evidence="2" key="1">
    <citation type="submission" date="2019-03" db="EMBL/GenBank/DDBJ databases">
        <authorList>
            <person name="Mank J."/>
            <person name="Almeida P."/>
        </authorList>
    </citation>
    <scope>NUCLEOTIDE SEQUENCE</scope>
    <source>
        <strain evidence="2">78183</strain>
    </source>
</reference>
<gene>
    <name evidence="2" type="ORF">SVIM_LOCUS97711</name>
</gene>
<keyword evidence="1" id="KW-0732">Signal</keyword>
<evidence type="ECO:0000313" key="2">
    <source>
        <dbReference type="EMBL" id="VFU28754.1"/>
    </source>
</evidence>
<evidence type="ECO:0000256" key="1">
    <source>
        <dbReference type="SAM" id="SignalP"/>
    </source>
</evidence>
<dbReference type="EMBL" id="CAADRP010000447">
    <property type="protein sequence ID" value="VFU28754.1"/>
    <property type="molecule type" value="Genomic_DNA"/>
</dbReference>
<feature type="signal peptide" evidence="1">
    <location>
        <begin position="1"/>
        <end position="16"/>
    </location>
</feature>
<sequence length="83" mass="9685">MPLILCLWSFSIPCLQKLVTLPYSEYRAIISVWNSQSYNQPMPILVCQWEVQINCIAMKEQQTIDQLDDLHMQQIQTAAKKQS</sequence>
<name>A0A6N2KLE5_SALVM</name>
<proteinExistence type="predicted"/>